<reference evidence="4 5" key="1">
    <citation type="submission" date="2018-08" db="EMBL/GenBank/DDBJ databases">
        <title>Genome and evolution of the arbuscular mycorrhizal fungus Diversispora epigaea (formerly Glomus versiforme) and its bacterial endosymbionts.</title>
        <authorList>
            <person name="Sun X."/>
            <person name="Fei Z."/>
            <person name="Harrison M."/>
        </authorList>
    </citation>
    <scope>NUCLEOTIDE SEQUENCE [LARGE SCALE GENOMIC DNA]</scope>
    <source>
        <strain evidence="4 5">IT104</strain>
    </source>
</reference>
<dbReference type="GO" id="GO:0046872">
    <property type="term" value="F:metal ion binding"/>
    <property type="evidence" value="ECO:0007669"/>
    <property type="project" value="UniProtKB-KW"/>
</dbReference>
<dbReference type="PANTHER" id="PTHR36113">
    <property type="entry name" value="LYASE, PUTATIVE-RELATED-RELATED"/>
    <property type="match status" value="1"/>
</dbReference>
<evidence type="ECO:0000256" key="1">
    <source>
        <dbReference type="ARBA" id="ARBA00022723"/>
    </source>
</evidence>
<dbReference type="AlphaFoldDB" id="A0A397HQC0"/>
<evidence type="ECO:0000256" key="2">
    <source>
        <dbReference type="SAM" id="MobiDB-lite"/>
    </source>
</evidence>
<evidence type="ECO:0000313" key="5">
    <source>
        <dbReference type="Proteomes" id="UP000266861"/>
    </source>
</evidence>
<dbReference type="InterPro" id="IPR029068">
    <property type="entry name" value="Glyas_Bleomycin-R_OHBP_Dase"/>
</dbReference>
<protein>
    <recommendedName>
        <fullName evidence="3">VOC domain-containing protein</fullName>
    </recommendedName>
</protein>
<evidence type="ECO:0000313" key="4">
    <source>
        <dbReference type="EMBL" id="RHZ64188.1"/>
    </source>
</evidence>
<organism evidence="4 5">
    <name type="scientific">Diversispora epigaea</name>
    <dbReference type="NCBI Taxonomy" id="1348612"/>
    <lineage>
        <taxon>Eukaryota</taxon>
        <taxon>Fungi</taxon>
        <taxon>Fungi incertae sedis</taxon>
        <taxon>Mucoromycota</taxon>
        <taxon>Glomeromycotina</taxon>
        <taxon>Glomeromycetes</taxon>
        <taxon>Diversisporales</taxon>
        <taxon>Diversisporaceae</taxon>
        <taxon>Diversispora</taxon>
    </lineage>
</organism>
<proteinExistence type="predicted"/>
<name>A0A397HQC0_9GLOM</name>
<accession>A0A397HQC0</accession>
<feature type="region of interest" description="Disordered" evidence="2">
    <location>
        <begin position="153"/>
        <end position="177"/>
    </location>
</feature>
<feature type="compositionally biased region" description="Basic and acidic residues" evidence="2">
    <location>
        <begin position="153"/>
        <end position="171"/>
    </location>
</feature>
<dbReference type="Proteomes" id="UP000266861">
    <property type="component" value="Unassembled WGS sequence"/>
</dbReference>
<sequence length="177" mass="20674">MNLDAFQPPLGTLNHISFCVNDYPKCVEFYDSVLTRLGYKILIKTEFYASWLHPRVGRIAIIPAQSQYKNEKHNRCSVGFHHLALNATSRKEIDDFHDFLVEKKYKVLDVPQEYYVPGYYAVFWEDPNGLKFELSHVSLSKYCASLDEKKHIEEEPTHKESELTEKNENKNICKKLG</sequence>
<gene>
    <name evidence="4" type="ORF">Glove_326g48</name>
</gene>
<dbReference type="InterPro" id="IPR004360">
    <property type="entry name" value="Glyas_Fos-R_dOase_dom"/>
</dbReference>
<dbReference type="PANTHER" id="PTHR36113:SF6">
    <property type="entry name" value="FOSFOMYCIN RESISTANCE PROTEIN FOSX"/>
    <property type="match status" value="1"/>
</dbReference>
<dbReference type="Gene3D" id="3.10.180.10">
    <property type="entry name" value="2,3-Dihydroxybiphenyl 1,2-Dioxygenase, domain 1"/>
    <property type="match status" value="1"/>
</dbReference>
<dbReference type="OrthoDB" id="10249419at2759"/>
<dbReference type="SUPFAM" id="SSF54593">
    <property type="entry name" value="Glyoxalase/Bleomycin resistance protein/Dihydroxybiphenyl dioxygenase"/>
    <property type="match status" value="1"/>
</dbReference>
<dbReference type="STRING" id="1348612.A0A397HQC0"/>
<keyword evidence="1" id="KW-0479">Metal-binding</keyword>
<keyword evidence="5" id="KW-1185">Reference proteome</keyword>
<dbReference type="InterPro" id="IPR037523">
    <property type="entry name" value="VOC_core"/>
</dbReference>
<comment type="caution">
    <text evidence="4">The sequence shown here is derived from an EMBL/GenBank/DDBJ whole genome shotgun (WGS) entry which is preliminary data.</text>
</comment>
<dbReference type="Pfam" id="PF00903">
    <property type="entry name" value="Glyoxalase"/>
    <property type="match status" value="1"/>
</dbReference>
<evidence type="ECO:0000259" key="3">
    <source>
        <dbReference type="PROSITE" id="PS51819"/>
    </source>
</evidence>
<dbReference type="InterPro" id="IPR051332">
    <property type="entry name" value="Fosfomycin_Res_Enzymes"/>
</dbReference>
<dbReference type="EMBL" id="PQFF01000298">
    <property type="protein sequence ID" value="RHZ64188.1"/>
    <property type="molecule type" value="Genomic_DNA"/>
</dbReference>
<feature type="domain" description="VOC" evidence="3">
    <location>
        <begin position="12"/>
        <end position="137"/>
    </location>
</feature>
<dbReference type="PROSITE" id="PS51819">
    <property type="entry name" value="VOC"/>
    <property type="match status" value="1"/>
</dbReference>